<evidence type="ECO:0000256" key="11">
    <source>
        <dbReference type="ARBA" id="ARBA00038905"/>
    </source>
</evidence>
<dbReference type="SUPFAM" id="SSF55811">
    <property type="entry name" value="Nudix"/>
    <property type="match status" value="1"/>
</dbReference>
<dbReference type="InterPro" id="IPR047127">
    <property type="entry name" value="MutT-like"/>
</dbReference>
<dbReference type="InterPro" id="IPR015797">
    <property type="entry name" value="NUDIX_hydrolase-like_dom_sf"/>
</dbReference>
<dbReference type="Pfam" id="PF00293">
    <property type="entry name" value="NUDIX"/>
    <property type="match status" value="1"/>
</dbReference>
<evidence type="ECO:0000256" key="6">
    <source>
        <dbReference type="ARBA" id="ARBA00022763"/>
    </source>
</evidence>
<dbReference type="PRINTS" id="PR00502">
    <property type="entry name" value="NUDIXFAMILY"/>
</dbReference>
<evidence type="ECO:0000256" key="5">
    <source>
        <dbReference type="ARBA" id="ARBA00022723"/>
    </source>
</evidence>
<evidence type="ECO:0000256" key="9">
    <source>
        <dbReference type="ARBA" id="ARBA00023204"/>
    </source>
</evidence>
<dbReference type="RefSeq" id="WP_301220010.1">
    <property type="nucleotide sequence ID" value="NZ_JAROCB010000004.1"/>
</dbReference>
<keyword evidence="4" id="KW-0235">DNA replication</keyword>
<evidence type="ECO:0000313" key="15">
    <source>
        <dbReference type="Proteomes" id="UP001174210"/>
    </source>
</evidence>
<keyword evidence="15" id="KW-1185">Reference proteome</keyword>
<evidence type="ECO:0000256" key="7">
    <source>
        <dbReference type="ARBA" id="ARBA00022801"/>
    </source>
</evidence>
<comment type="catalytic activity">
    <reaction evidence="10">
        <text>8-oxo-dGTP + H2O = 8-oxo-dGMP + diphosphate + H(+)</text>
        <dbReference type="Rhea" id="RHEA:31575"/>
        <dbReference type="ChEBI" id="CHEBI:15377"/>
        <dbReference type="ChEBI" id="CHEBI:15378"/>
        <dbReference type="ChEBI" id="CHEBI:33019"/>
        <dbReference type="ChEBI" id="CHEBI:63224"/>
        <dbReference type="ChEBI" id="CHEBI:77896"/>
        <dbReference type="EC" id="3.6.1.55"/>
    </reaction>
</comment>
<keyword evidence="9" id="KW-0234">DNA repair</keyword>
<keyword evidence="3" id="KW-0515">Mutator protein</keyword>
<feature type="domain" description="Nudix hydrolase" evidence="13">
    <location>
        <begin position="2"/>
        <end position="128"/>
    </location>
</feature>
<evidence type="ECO:0000256" key="2">
    <source>
        <dbReference type="ARBA" id="ARBA00005582"/>
    </source>
</evidence>
<gene>
    <name evidence="14" type="ORF">P5G59_16045</name>
</gene>
<evidence type="ECO:0000256" key="12">
    <source>
        <dbReference type="RuleBase" id="RU003476"/>
    </source>
</evidence>
<dbReference type="PROSITE" id="PS00893">
    <property type="entry name" value="NUDIX_BOX"/>
    <property type="match status" value="1"/>
</dbReference>
<comment type="caution">
    <text evidence="14">The sequence shown here is derived from an EMBL/GenBank/DDBJ whole genome shotgun (WGS) entry which is preliminary data.</text>
</comment>
<evidence type="ECO:0000256" key="1">
    <source>
        <dbReference type="ARBA" id="ARBA00001946"/>
    </source>
</evidence>
<keyword evidence="5" id="KW-0479">Metal-binding</keyword>
<dbReference type="CDD" id="cd03425">
    <property type="entry name" value="NUDIX_MutT_NudA_like"/>
    <property type="match status" value="1"/>
</dbReference>
<accession>A0ABT8J0S3</accession>
<evidence type="ECO:0000256" key="10">
    <source>
        <dbReference type="ARBA" id="ARBA00035861"/>
    </source>
</evidence>
<evidence type="ECO:0000256" key="3">
    <source>
        <dbReference type="ARBA" id="ARBA00022457"/>
    </source>
</evidence>
<dbReference type="PROSITE" id="PS51462">
    <property type="entry name" value="NUDIX"/>
    <property type="match status" value="1"/>
</dbReference>
<dbReference type="EC" id="3.6.1.55" evidence="11"/>
<evidence type="ECO:0000313" key="14">
    <source>
        <dbReference type="EMBL" id="MDN4598665.1"/>
    </source>
</evidence>
<dbReference type="InterPro" id="IPR020476">
    <property type="entry name" value="Nudix_hydrolase"/>
</dbReference>
<comment type="similarity">
    <text evidence="2 12">Belongs to the Nudix hydrolase family.</text>
</comment>
<dbReference type="InterPro" id="IPR020084">
    <property type="entry name" value="NUDIX_hydrolase_CS"/>
</dbReference>
<keyword evidence="8" id="KW-0460">Magnesium</keyword>
<evidence type="ECO:0000256" key="4">
    <source>
        <dbReference type="ARBA" id="ARBA00022705"/>
    </source>
</evidence>
<evidence type="ECO:0000256" key="8">
    <source>
        <dbReference type="ARBA" id="ARBA00022842"/>
    </source>
</evidence>
<organism evidence="14 15">
    <name type="scientific">Leifsonia virtsii</name>
    <dbReference type="NCBI Taxonomy" id="3035915"/>
    <lineage>
        <taxon>Bacteria</taxon>
        <taxon>Bacillati</taxon>
        <taxon>Actinomycetota</taxon>
        <taxon>Actinomycetes</taxon>
        <taxon>Micrococcales</taxon>
        <taxon>Microbacteriaceae</taxon>
        <taxon>Leifsonia</taxon>
    </lineage>
</organism>
<sequence>MQPILVVAAVLRDGGRVLVCRRAPGRDAAGQWEFPGGKVEPGEVPAAALAREVREELGVGIHVGALLDRSVTVRADGRAIDLACYDCTLDGPAPASSTDHDALRWLPPAELGGLDWAEADRPAVRLLTGTIEEDE</sequence>
<keyword evidence="6" id="KW-0227">DNA damage</keyword>
<dbReference type="Proteomes" id="UP001174210">
    <property type="component" value="Unassembled WGS sequence"/>
</dbReference>
<proteinExistence type="inferred from homology"/>
<name>A0ABT8J0S3_9MICO</name>
<keyword evidence="7 12" id="KW-0378">Hydrolase</keyword>
<comment type="cofactor">
    <cofactor evidence="1">
        <name>Mg(2+)</name>
        <dbReference type="ChEBI" id="CHEBI:18420"/>
    </cofactor>
</comment>
<dbReference type="EMBL" id="JAROCB010000004">
    <property type="protein sequence ID" value="MDN4598665.1"/>
    <property type="molecule type" value="Genomic_DNA"/>
</dbReference>
<dbReference type="InterPro" id="IPR000086">
    <property type="entry name" value="NUDIX_hydrolase_dom"/>
</dbReference>
<dbReference type="PANTHER" id="PTHR47707">
    <property type="entry name" value="8-OXO-DGTP DIPHOSPHATASE"/>
    <property type="match status" value="1"/>
</dbReference>
<dbReference type="Gene3D" id="3.90.79.10">
    <property type="entry name" value="Nucleoside Triphosphate Pyrophosphohydrolase"/>
    <property type="match status" value="1"/>
</dbReference>
<evidence type="ECO:0000259" key="13">
    <source>
        <dbReference type="PROSITE" id="PS51462"/>
    </source>
</evidence>
<protein>
    <recommendedName>
        <fullName evidence="11">8-oxo-dGTP diphosphatase</fullName>
        <ecNumber evidence="11">3.6.1.55</ecNumber>
    </recommendedName>
</protein>
<dbReference type="PANTHER" id="PTHR47707:SF1">
    <property type="entry name" value="NUDIX HYDROLASE FAMILY PROTEIN"/>
    <property type="match status" value="1"/>
</dbReference>
<reference evidence="14" key="1">
    <citation type="submission" date="2023-03" db="EMBL/GenBank/DDBJ databases">
        <title>MT1 and MT2 Draft Genomes of Novel Species.</title>
        <authorList>
            <person name="Venkateswaran K."/>
        </authorList>
    </citation>
    <scope>NUCLEOTIDE SEQUENCE</scope>
    <source>
        <strain evidence="14">F6_8S_P_1A</strain>
    </source>
</reference>